<protein>
    <submittedName>
        <fullName evidence="1">Uncharacterized protein</fullName>
    </submittedName>
</protein>
<dbReference type="InParanoid" id="A0A087PFL2"/>
<organism evidence="1 2">
    <name type="scientific">Trichophyton rubrum (strain ATCC MYA-4607 / CBS 118892)</name>
    <name type="common">Athlete's foot fungus</name>
    <dbReference type="NCBI Taxonomy" id="559305"/>
    <lineage>
        <taxon>Eukaryota</taxon>
        <taxon>Fungi</taxon>
        <taxon>Dikarya</taxon>
        <taxon>Ascomycota</taxon>
        <taxon>Pezizomycotina</taxon>
        <taxon>Eurotiomycetes</taxon>
        <taxon>Eurotiomycetidae</taxon>
        <taxon>Onygenales</taxon>
        <taxon>Arthrodermataceae</taxon>
        <taxon>Trichophyton</taxon>
    </lineage>
</organism>
<dbReference type="RefSeq" id="XP_047605045.1">
    <property type="nucleotide sequence ID" value="XM_047750639.1"/>
</dbReference>
<dbReference type="HOGENOM" id="CLU_2607749_0_0_1"/>
<dbReference type="EMBL" id="GG700648">
    <property type="protein sequence ID" value="KFL60165.1"/>
    <property type="molecule type" value="Genomic_DNA"/>
</dbReference>
<dbReference type="GeneID" id="71776973"/>
<dbReference type="AlphaFoldDB" id="A0A087PFL2"/>
<sequence>MEKRELPITARQLPPPAYQPVALFAFLAESTVHGKIVCTLSREMFNKEMEAEQSRGFIVTMQEGKEEIEKDMPWNHESK</sequence>
<evidence type="ECO:0000313" key="2">
    <source>
        <dbReference type="Proteomes" id="UP000008864"/>
    </source>
</evidence>
<proteinExistence type="predicted"/>
<dbReference type="OMA" id="CTLSREM"/>
<accession>A0A087PFL2</accession>
<reference evidence="2" key="1">
    <citation type="journal article" date="2012" name="MBio">
        <title>Comparative genome analysis of Trichophyton rubrum and related dermatophytes reveals candidate genes involved in infection.</title>
        <authorList>
            <person name="Martinez D.A."/>
            <person name="Oliver B.G."/>
            <person name="Graeser Y."/>
            <person name="Goldberg J.M."/>
            <person name="Li W."/>
            <person name="Martinez-Rossi N.M."/>
            <person name="Monod M."/>
            <person name="Shelest E."/>
            <person name="Barton R.C."/>
            <person name="Birch E."/>
            <person name="Brakhage A.A."/>
            <person name="Chen Z."/>
            <person name="Gurr S.J."/>
            <person name="Heiman D."/>
            <person name="Heitman J."/>
            <person name="Kosti I."/>
            <person name="Rossi A."/>
            <person name="Saif S."/>
            <person name="Samalova M."/>
            <person name="Saunders C.W."/>
            <person name="Shea T."/>
            <person name="Summerbell R.C."/>
            <person name="Xu J."/>
            <person name="Young S."/>
            <person name="Zeng Q."/>
            <person name="Birren B.W."/>
            <person name="Cuomo C.A."/>
            <person name="White T.C."/>
        </authorList>
    </citation>
    <scope>NUCLEOTIDE SEQUENCE [LARGE SCALE GENOMIC DNA]</scope>
    <source>
        <strain evidence="2">ATCC MYA-4607 / CBS 118892</strain>
    </source>
</reference>
<dbReference type="VEuPathDB" id="FungiDB:TERG_11537"/>
<evidence type="ECO:0000313" key="1">
    <source>
        <dbReference type="EMBL" id="KFL60165.1"/>
    </source>
</evidence>
<keyword evidence="2" id="KW-1185">Reference proteome</keyword>
<dbReference type="Proteomes" id="UP000008864">
    <property type="component" value="Unassembled WGS sequence"/>
</dbReference>
<gene>
    <name evidence="1" type="ORF">TERG_11537</name>
</gene>
<name>A0A087PFL2_TRIRC</name>